<dbReference type="SUPFAM" id="SSF53686">
    <property type="entry name" value="Tryptophan synthase beta subunit-like PLP-dependent enzymes"/>
    <property type="match status" value="1"/>
</dbReference>
<keyword evidence="4 10" id="KW-0853">WD repeat</keyword>
<evidence type="ECO:0000256" key="8">
    <source>
        <dbReference type="PIRSR" id="PIRSR604450-51"/>
    </source>
</evidence>
<dbReference type="PROSITE" id="PS00678">
    <property type="entry name" value="WD_REPEATS_1"/>
    <property type="match status" value="1"/>
</dbReference>
<evidence type="ECO:0000313" key="14">
    <source>
        <dbReference type="EMBL" id="DBA02461.1"/>
    </source>
</evidence>
<keyword evidence="3 9" id="KW-0728">SH3 domain</keyword>
<dbReference type="GO" id="GO:0004795">
    <property type="term" value="F:threonine synthase activity"/>
    <property type="evidence" value="ECO:0007669"/>
    <property type="project" value="TreeGrafter"/>
</dbReference>
<feature type="repeat" description="WD" evidence="10">
    <location>
        <begin position="1022"/>
        <end position="1054"/>
    </location>
</feature>
<dbReference type="PANTHER" id="PTHR42690">
    <property type="entry name" value="THREONINE SYNTHASE FAMILY MEMBER"/>
    <property type="match status" value="1"/>
</dbReference>
<feature type="transmembrane region" description="Helical" evidence="12">
    <location>
        <begin position="1785"/>
        <end position="1802"/>
    </location>
</feature>
<evidence type="ECO:0000313" key="15">
    <source>
        <dbReference type="Proteomes" id="UP001146120"/>
    </source>
</evidence>
<dbReference type="Pfam" id="PF00400">
    <property type="entry name" value="WD40"/>
    <property type="match status" value="3"/>
</dbReference>
<keyword evidence="12" id="KW-0812">Transmembrane</keyword>
<evidence type="ECO:0000256" key="4">
    <source>
        <dbReference type="ARBA" id="ARBA00022574"/>
    </source>
</evidence>
<gene>
    <name evidence="14" type="ORF">N0F65_008675</name>
</gene>
<keyword evidence="7" id="KW-0456">Lyase</keyword>
<dbReference type="Pfam" id="PF00018">
    <property type="entry name" value="SH3_1"/>
    <property type="match status" value="1"/>
</dbReference>
<dbReference type="InterPro" id="IPR036322">
    <property type="entry name" value="WD40_repeat_dom_sf"/>
</dbReference>
<reference evidence="14" key="1">
    <citation type="submission" date="2022-11" db="EMBL/GenBank/DDBJ databases">
        <authorList>
            <person name="Morgan W.R."/>
            <person name="Tartar A."/>
        </authorList>
    </citation>
    <scope>NUCLEOTIDE SEQUENCE</scope>
    <source>
        <strain evidence="14">ARSEF 373</strain>
    </source>
</reference>
<evidence type="ECO:0000256" key="2">
    <source>
        <dbReference type="ARBA" id="ARBA00005517"/>
    </source>
</evidence>
<dbReference type="Gene3D" id="3.40.50.1100">
    <property type="match status" value="2"/>
</dbReference>
<dbReference type="SMART" id="SM00326">
    <property type="entry name" value="SH3"/>
    <property type="match status" value="1"/>
</dbReference>
<evidence type="ECO:0000256" key="3">
    <source>
        <dbReference type="ARBA" id="ARBA00022443"/>
    </source>
</evidence>
<evidence type="ECO:0000256" key="10">
    <source>
        <dbReference type="PROSITE-ProRule" id="PRU00221"/>
    </source>
</evidence>
<dbReference type="CDD" id="cd01560">
    <property type="entry name" value="Thr-synth_2"/>
    <property type="match status" value="1"/>
</dbReference>
<keyword evidence="5" id="KW-0677">Repeat</keyword>
<dbReference type="NCBIfam" id="TIGR00260">
    <property type="entry name" value="thrC"/>
    <property type="match status" value="1"/>
</dbReference>
<dbReference type="Gene3D" id="3.90.1380.10">
    <property type="entry name" value="Threonine synthase, N-terminal domain"/>
    <property type="match status" value="1"/>
</dbReference>
<evidence type="ECO:0000259" key="13">
    <source>
        <dbReference type="PROSITE" id="PS50002"/>
    </source>
</evidence>
<feature type="modified residue" description="N6-(pyridoxal phosphate)lysine" evidence="8">
    <location>
        <position position="1396"/>
    </location>
</feature>
<keyword evidence="6 8" id="KW-0663">Pyridoxal phosphate</keyword>
<name>A0AAV2Z831_9STRA</name>
<feature type="region of interest" description="Disordered" evidence="11">
    <location>
        <begin position="1062"/>
        <end position="1149"/>
    </location>
</feature>
<keyword evidence="15" id="KW-1185">Reference proteome</keyword>
<proteinExistence type="inferred from homology"/>
<dbReference type="InterPro" id="IPR036028">
    <property type="entry name" value="SH3-like_dom_sf"/>
</dbReference>
<evidence type="ECO:0000256" key="11">
    <source>
        <dbReference type="SAM" id="MobiDB-lite"/>
    </source>
</evidence>
<dbReference type="InterPro" id="IPR001926">
    <property type="entry name" value="TrpB-like_PALP"/>
</dbReference>
<comment type="similarity">
    <text evidence="2">Belongs to the threonine synthase family.</text>
</comment>
<keyword evidence="12" id="KW-0472">Membrane</keyword>
<protein>
    <recommendedName>
        <fullName evidence="13">SH3 domain-containing protein</fullName>
    </recommendedName>
</protein>
<dbReference type="InterPro" id="IPR004450">
    <property type="entry name" value="Thr_synthase-like"/>
</dbReference>
<dbReference type="CDD" id="cd00174">
    <property type="entry name" value="SH3"/>
    <property type="match status" value="1"/>
</dbReference>
<comment type="cofactor">
    <cofactor evidence="1 8">
        <name>pyridoxal 5'-phosphate</name>
        <dbReference type="ChEBI" id="CHEBI:597326"/>
    </cofactor>
</comment>
<feature type="repeat" description="WD" evidence="10">
    <location>
        <begin position="890"/>
        <end position="931"/>
    </location>
</feature>
<evidence type="ECO:0000256" key="1">
    <source>
        <dbReference type="ARBA" id="ARBA00001933"/>
    </source>
</evidence>
<evidence type="ECO:0000256" key="7">
    <source>
        <dbReference type="ARBA" id="ARBA00023239"/>
    </source>
</evidence>
<dbReference type="InterPro" id="IPR001680">
    <property type="entry name" value="WD40_rpt"/>
</dbReference>
<dbReference type="InterPro" id="IPR036052">
    <property type="entry name" value="TrpB-like_PALP_sf"/>
</dbReference>
<feature type="domain" description="SH3" evidence="13">
    <location>
        <begin position="1162"/>
        <end position="1222"/>
    </location>
</feature>
<dbReference type="GO" id="GO:0009088">
    <property type="term" value="P:threonine biosynthetic process"/>
    <property type="evidence" value="ECO:0007669"/>
    <property type="project" value="TreeGrafter"/>
</dbReference>
<evidence type="ECO:0000256" key="9">
    <source>
        <dbReference type="PROSITE-ProRule" id="PRU00192"/>
    </source>
</evidence>
<feature type="repeat" description="WD" evidence="10">
    <location>
        <begin position="607"/>
        <end position="648"/>
    </location>
</feature>
<evidence type="ECO:0000256" key="12">
    <source>
        <dbReference type="SAM" id="Phobius"/>
    </source>
</evidence>
<feature type="compositionally biased region" description="Basic and acidic residues" evidence="11">
    <location>
        <begin position="1070"/>
        <end position="1079"/>
    </location>
</feature>
<dbReference type="Proteomes" id="UP001146120">
    <property type="component" value="Unassembled WGS sequence"/>
</dbReference>
<dbReference type="InterPro" id="IPR051166">
    <property type="entry name" value="Threonine_Synthase"/>
</dbReference>
<dbReference type="Pfam" id="PF14821">
    <property type="entry name" value="Thr_synth_N"/>
    <property type="match status" value="1"/>
</dbReference>
<accession>A0AAV2Z831</accession>
<dbReference type="InterPro" id="IPR029144">
    <property type="entry name" value="Thr_synth_N"/>
</dbReference>
<reference evidence="14" key="2">
    <citation type="journal article" date="2023" name="Microbiol Resour">
        <title>Decontamination and Annotation of the Draft Genome Sequence of the Oomycete Lagenidium giganteum ARSEF 373.</title>
        <authorList>
            <person name="Morgan W.R."/>
            <person name="Tartar A."/>
        </authorList>
    </citation>
    <scope>NUCLEOTIDE SEQUENCE</scope>
    <source>
        <strain evidence="14">ARSEF 373</strain>
    </source>
</reference>
<dbReference type="InterPro" id="IPR037158">
    <property type="entry name" value="Thr_synth_N_sf"/>
</dbReference>
<dbReference type="Pfam" id="PF23414">
    <property type="entry name" value="Beta-prop_EML_2"/>
    <property type="match status" value="1"/>
</dbReference>
<dbReference type="Pfam" id="PF00291">
    <property type="entry name" value="PALP"/>
    <property type="match status" value="1"/>
</dbReference>
<dbReference type="PANTHER" id="PTHR42690:SF1">
    <property type="entry name" value="THREONINE SYNTHASE-LIKE 2"/>
    <property type="match status" value="1"/>
</dbReference>
<dbReference type="Pfam" id="PF24857">
    <property type="entry name" value="THR4_C"/>
    <property type="match status" value="1"/>
</dbReference>
<dbReference type="Gene3D" id="2.30.30.40">
    <property type="entry name" value="SH3 Domains"/>
    <property type="match status" value="1"/>
</dbReference>
<dbReference type="PROSITE" id="PS50082">
    <property type="entry name" value="WD_REPEATS_2"/>
    <property type="match status" value="3"/>
</dbReference>
<sequence>MGSRHNGLEMEQLTDLVSGEIDRQFQARNDMMDTMKEQMSKVLKEFEDVSWNINAKRSWAKSMARSKDIQPTNPAAEIVHPLTLATNIHDPANSPPRLPKLVGVKGNKAGSETRSPDGKLVFDKKLPRVANIDKRNEVIQGLLATQQKQTLHERALVRYPQCRSNVFVPSAYEDLVNFPDPGAATNPPSTSLELEFVYGYHNSVPATLSQAASATASCSNASNAFYLATGEILWFAGAVVILYSPESNSQRYFREHSQDVTCIGLHPNQHLVASGQIGKETSVLVWDADDDQLGKRMISLKGHTVAVRSISFSHDGRLIASLGGDMYNTICIHDWKEQSLLTTARGHSFRVHTVAFNPFQAYGRPDSKRSKKPGQALHDDDACYTLVSCGVRHIRFWTLTKTEYTPPATEESESSAFYGSTFGGPPRMRPPTPHEKIWKLEGNIPSFNGRFEVQDFTSVTFVDDSPPLYIFDETGKELVPTKENDRTLGRIIAGTAKGDLCVFWQPRKSPNAEVMTDKQKHKEPAKWWEIPDEYTDEEINELVLEKVEFEPTAKLVELVPRDQETGDRFKISKQAQAEIEGISKRLSMKPNQASLHSRLSELKYAGPTGHQGMTYQVAYCKSTQLIASSGGDGRIVLWKCQMTSPVRVPGVTTLGVFTTFKGKGSDGVHSLAPVDEETMVFTLPVALPGEVGEVDEETNAAPTQTPRPTSLVWSADGKRLLVGTSTNCIWELRIASGEWTCLFEARSGGMVECASHPSKEEIATVSLDGRLSIWDIRRRVCKRRLVLVPAIVPAGSKPTCVEFHPFGDELAVGMQSGEFVVINYVDFRLLRKIAILASPTNLLDAHGHPLSTAITALKYCPKAQFLAVGSKDTSIYIYDVANRYKKLHVCEGHASAISQLTWSVDSDVLYSNATDSEILHWSIPSAPKSNVKQITDALAVRDVQWSRWTCVLGWAVVGVWSDDVTSLADIPAMCTNATSDALGSEERSDQANGPEEVLVVANRTSLRLFKWPALRGAKAKTYRAHSTNITSVCFSMNNRYIFTTGGDDGTLLQWRCVFGRGDGIPSPMRPRVERNKSLDTDEDQSGAPSPVPPPVGKKALSGHRSPRQVARTYREVPNDTSPSHAERDDDADAPDGNAQETARSDEGDRDAEAIAAAAAVGDFVGQYRVVHDFTAENPDELNLRAGELIRVLAKTSSEWWTGESCDGTRGIFPAGYVELATTSETASSPNAAASDVIDATPRGDVDDVIRSCAAIDSNVEEAATTHLCSLSVALSSLTMVQYRSTRGGMRGLSFEQAVLTGLASDRGLLVPEEGQFPTLPPDALLRWSALSYHELAVEVMSLFIDASEVSRAELKALVEKSYNQTTFRHDETAPVKQVTDHLLVLELFHGPTFAFKDIALQFLGNLFEFFLKRKNAAPERKNNPHKVTVVGATSGDTGSSAIYGLRGKENIEVFILFPHGRVSKIQERQMTTVLDDNIHNVAVKGTFDDCQAIVKDLFADAEFKAKYNLGAVNSINWARILAQIVYYVYAYFRAKEMGIEEVAFSVPTGNFGDILAGFYAKRLGLPIGKLIVATNENDILHRFFSTGEYHRYQIQHTTSPSMDICVSSNFERYLFALSGEDSSVLRRWMSDFESTGKLTLSGSVLAQAQDEMASYCIKEDEVCSVISRFQKIHQYLFDPHSAIGAAAAEHFGEAHLAEKPKAAVVVVGTAHYGKFLPVVSKALGVSESEVKQHELLKALEVLPTRLTVRENSKASVVQLIRETMSKCKSQCMWAKLDQLRPEAKLVTASLVVAATAVAFFVVKRTLLAK</sequence>
<organism evidence="14 15">
    <name type="scientific">Lagenidium giganteum</name>
    <dbReference type="NCBI Taxonomy" id="4803"/>
    <lineage>
        <taxon>Eukaryota</taxon>
        <taxon>Sar</taxon>
        <taxon>Stramenopiles</taxon>
        <taxon>Oomycota</taxon>
        <taxon>Peronosporomycetes</taxon>
        <taxon>Pythiales</taxon>
        <taxon>Pythiaceae</taxon>
    </lineage>
</organism>
<dbReference type="InterPro" id="IPR055442">
    <property type="entry name" value="Beta-prop_EML-like_2nd"/>
</dbReference>
<dbReference type="Gene3D" id="2.130.10.10">
    <property type="entry name" value="YVTN repeat-like/Quinoprotein amine dehydrogenase"/>
    <property type="match status" value="3"/>
</dbReference>
<dbReference type="SMART" id="SM00320">
    <property type="entry name" value="WD40"/>
    <property type="match status" value="8"/>
</dbReference>
<evidence type="ECO:0000256" key="6">
    <source>
        <dbReference type="ARBA" id="ARBA00022898"/>
    </source>
</evidence>
<dbReference type="SUPFAM" id="SSF50044">
    <property type="entry name" value="SH3-domain"/>
    <property type="match status" value="1"/>
</dbReference>
<dbReference type="PROSITE" id="PS50002">
    <property type="entry name" value="SH3"/>
    <property type="match status" value="1"/>
</dbReference>
<dbReference type="InterPro" id="IPR015943">
    <property type="entry name" value="WD40/YVTN_repeat-like_dom_sf"/>
</dbReference>
<dbReference type="FunFam" id="3.40.50.1100:FF:000024">
    <property type="entry name" value="Probable threonine synthase"/>
    <property type="match status" value="1"/>
</dbReference>
<keyword evidence="12" id="KW-1133">Transmembrane helix</keyword>
<dbReference type="EMBL" id="DAKRPA010000031">
    <property type="protein sequence ID" value="DBA02461.1"/>
    <property type="molecule type" value="Genomic_DNA"/>
</dbReference>
<evidence type="ECO:0000256" key="5">
    <source>
        <dbReference type="ARBA" id="ARBA00022737"/>
    </source>
</evidence>
<dbReference type="InterPro" id="IPR001452">
    <property type="entry name" value="SH3_domain"/>
</dbReference>
<dbReference type="InterPro" id="IPR019775">
    <property type="entry name" value="WD40_repeat_CS"/>
</dbReference>
<dbReference type="SUPFAM" id="SSF50978">
    <property type="entry name" value="WD40 repeat-like"/>
    <property type="match status" value="2"/>
</dbReference>
<comment type="caution">
    <text evidence="14">The sequence shown here is derived from an EMBL/GenBank/DDBJ whole genome shotgun (WGS) entry which is preliminary data.</text>
</comment>